<dbReference type="AlphaFoldDB" id="A0A8S1HQN2"/>
<evidence type="ECO:0000256" key="1">
    <source>
        <dbReference type="SAM" id="MobiDB-lite"/>
    </source>
</evidence>
<dbReference type="EMBL" id="CAJGYM010000088">
    <property type="protein sequence ID" value="CAD6197222.1"/>
    <property type="molecule type" value="Genomic_DNA"/>
</dbReference>
<keyword evidence="3" id="KW-1185">Reference proteome</keyword>
<organism evidence="2 3">
    <name type="scientific">Caenorhabditis auriculariae</name>
    <dbReference type="NCBI Taxonomy" id="2777116"/>
    <lineage>
        <taxon>Eukaryota</taxon>
        <taxon>Metazoa</taxon>
        <taxon>Ecdysozoa</taxon>
        <taxon>Nematoda</taxon>
        <taxon>Chromadorea</taxon>
        <taxon>Rhabditida</taxon>
        <taxon>Rhabditina</taxon>
        <taxon>Rhabditomorpha</taxon>
        <taxon>Rhabditoidea</taxon>
        <taxon>Rhabditidae</taxon>
        <taxon>Peloderinae</taxon>
        <taxon>Caenorhabditis</taxon>
    </lineage>
</organism>
<reference evidence="2" key="1">
    <citation type="submission" date="2020-10" db="EMBL/GenBank/DDBJ databases">
        <authorList>
            <person name="Kikuchi T."/>
        </authorList>
    </citation>
    <scope>NUCLEOTIDE SEQUENCE</scope>
    <source>
        <strain evidence="2">NKZ352</strain>
    </source>
</reference>
<proteinExistence type="predicted"/>
<accession>A0A8S1HQN2</accession>
<feature type="region of interest" description="Disordered" evidence="1">
    <location>
        <begin position="103"/>
        <end position="143"/>
    </location>
</feature>
<dbReference type="Proteomes" id="UP000835052">
    <property type="component" value="Unassembled WGS sequence"/>
</dbReference>
<feature type="compositionally biased region" description="Basic and acidic residues" evidence="1">
    <location>
        <begin position="124"/>
        <end position="143"/>
    </location>
</feature>
<gene>
    <name evidence="2" type="ORF">CAUJ_LOCUS13131</name>
</gene>
<name>A0A8S1HQN2_9PELO</name>
<evidence type="ECO:0000313" key="2">
    <source>
        <dbReference type="EMBL" id="CAD6197222.1"/>
    </source>
</evidence>
<protein>
    <submittedName>
        <fullName evidence="2">Uncharacterized protein</fullName>
    </submittedName>
</protein>
<sequence>MIWTSPIWMSQLKVVAYDELKRLRAGAKANEKRLLEMLEAEHVEMANLLHAEGLNYFFWYKTNIHIEQAILPGETVGDACKRVFRSHDRYKELFSQLNEVHYARNPGEKPKKYQKLQNPPAPKTSEDNNAKEKDSKDENPKKA</sequence>
<comment type="caution">
    <text evidence="2">The sequence shown here is derived from an EMBL/GenBank/DDBJ whole genome shotgun (WGS) entry which is preliminary data.</text>
</comment>
<evidence type="ECO:0000313" key="3">
    <source>
        <dbReference type="Proteomes" id="UP000835052"/>
    </source>
</evidence>